<evidence type="ECO:0000256" key="2">
    <source>
        <dbReference type="ARBA" id="ARBA00022759"/>
    </source>
</evidence>
<dbReference type="AlphaFoldDB" id="A0A8J6T3D6"/>
<protein>
    <submittedName>
        <fullName evidence="6">Thermonuclease family protein</fullName>
    </submittedName>
</protein>
<dbReference type="GO" id="GO:0008270">
    <property type="term" value="F:zinc ion binding"/>
    <property type="evidence" value="ECO:0007669"/>
    <property type="project" value="InterPro"/>
</dbReference>
<evidence type="ECO:0000256" key="4">
    <source>
        <dbReference type="ARBA" id="ARBA00023159"/>
    </source>
</evidence>
<dbReference type="PANTHER" id="PTHR12302">
    <property type="entry name" value="EBNA2 BINDING PROTEIN P100"/>
    <property type="match status" value="1"/>
</dbReference>
<dbReference type="SUPFAM" id="SSF57884">
    <property type="entry name" value="Ada DNA repair protein, N-terminal domain (N-Ada 10)"/>
    <property type="match status" value="1"/>
</dbReference>
<dbReference type="Pfam" id="PF02805">
    <property type="entry name" value="Ada_Zn_binding"/>
    <property type="match status" value="1"/>
</dbReference>
<dbReference type="InterPro" id="IPR035437">
    <property type="entry name" value="SNase_OB-fold_sf"/>
</dbReference>
<keyword evidence="3" id="KW-0378">Hydrolase</keyword>
<dbReference type="PANTHER" id="PTHR12302:SF3">
    <property type="entry name" value="SERINE_THREONINE-PROTEIN KINASE 31"/>
    <property type="match status" value="1"/>
</dbReference>
<evidence type="ECO:0000256" key="3">
    <source>
        <dbReference type="ARBA" id="ARBA00022801"/>
    </source>
</evidence>
<evidence type="ECO:0000256" key="1">
    <source>
        <dbReference type="ARBA" id="ARBA00022722"/>
    </source>
</evidence>
<dbReference type="SMART" id="SM00318">
    <property type="entry name" value="SNc"/>
    <property type="match status" value="1"/>
</dbReference>
<organism evidence="6 7">
    <name type="scientific">Candidatus Desulfacyla euxinica</name>
    <dbReference type="NCBI Taxonomy" id="2841693"/>
    <lineage>
        <taxon>Bacteria</taxon>
        <taxon>Deltaproteobacteria</taxon>
        <taxon>Candidatus Desulfacyla</taxon>
    </lineage>
</organism>
<sequence>MRFKKIIFLIILILLQGFSLSLASFAFHRVVSVYDGDTVLLKNGAKVRYLGINTPEIDHEGNKSEFMAHTAKDFNQKLANGALVRLEFDLEKKDRYKRVLAYVFLQNGDMVNALLVRKGLAYVISIRPNLKYRDLLLECQRKAIKESVGIWSNLLRDKGENCLGNRRSYRFHRPDCHFAMKISQKNLIKFRSIYDAFWEGYSPCKRCRPTVSR</sequence>
<dbReference type="GO" id="GO:0006355">
    <property type="term" value="P:regulation of DNA-templated transcription"/>
    <property type="evidence" value="ECO:0007669"/>
    <property type="project" value="InterPro"/>
</dbReference>
<feature type="domain" description="TNase-like" evidence="5">
    <location>
        <begin position="29"/>
        <end position="153"/>
    </location>
</feature>
<dbReference type="EMBL" id="JACNJD010000229">
    <property type="protein sequence ID" value="MBC8177710.1"/>
    <property type="molecule type" value="Genomic_DNA"/>
</dbReference>
<dbReference type="GO" id="GO:0003677">
    <property type="term" value="F:DNA binding"/>
    <property type="evidence" value="ECO:0007669"/>
    <property type="project" value="InterPro"/>
</dbReference>
<name>A0A8J6T3D6_9DELT</name>
<dbReference type="InterPro" id="IPR016071">
    <property type="entry name" value="Staphylococal_nuclease_OB-fold"/>
</dbReference>
<dbReference type="GO" id="GO:0008168">
    <property type="term" value="F:methyltransferase activity"/>
    <property type="evidence" value="ECO:0007669"/>
    <property type="project" value="InterPro"/>
</dbReference>
<dbReference type="GO" id="GO:0006281">
    <property type="term" value="P:DNA repair"/>
    <property type="evidence" value="ECO:0007669"/>
    <property type="project" value="InterPro"/>
</dbReference>
<keyword evidence="2" id="KW-0255">Endonuclease</keyword>
<dbReference type="GO" id="GO:0016787">
    <property type="term" value="F:hydrolase activity"/>
    <property type="evidence" value="ECO:0007669"/>
    <property type="project" value="UniProtKB-KW"/>
</dbReference>
<dbReference type="Pfam" id="PF00565">
    <property type="entry name" value="SNase"/>
    <property type="match status" value="1"/>
</dbReference>
<evidence type="ECO:0000259" key="5">
    <source>
        <dbReference type="PROSITE" id="PS50830"/>
    </source>
</evidence>
<dbReference type="GO" id="GO:0004519">
    <property type="term" value="F:endonuclease activity"/>
    <property type="evidence" value="ECO:0007669"/>
    <property type="project" value="UniProtKB-KW"/>
</dbReference>
<evidence type="ECO:0000313" key="6">
    <source>
        <dbReference type="EMBL" id="MBC8177710.1"/>
    </source>
</evidence>
<gene>
    <name evidence="6" type="ORF">H8E19_09930</name>
</gene>
<comment type="caution">
    <text evidence="6">The sequence shown here is derived from an EMBL/GenBank/DDBJ whole genome shotgun (WGS) entry which is preliminary data.</text>
</comment>
<dbReference type="PROSITE" id="PS50830">
    <property type="entry name" value="TNASE_3"/>
    <property type="match status" value="1"/>
</dbReference>
<dbReference type="Proteomes" id="UP000650524">
    <property type="component" value="Unassembled WGS sequence"/>
</dbReference>
<dbReference type="Gene3D" id="3.40.10.10">
    <property type="entry name" value="DNA Methylphosphotriester Repair Domain"/>
    <property type="match status" value="1"/>
</dbReference>
<dbReference type="SUPFAM" id="SSF50199">
    <property type="entry name" value="Staphylococcal nuclease"/>
    <property type="match status" value="1"/>
</dbReference>
<evidence type="ECO:0000313" key="7">
    <source>
        <dbReference type="Proteomes" id="UP000650524"/>
    </source>
</evidence>
<keyword evidence="1" id="KW-0540">Nuclease</keyword>
<keyword evidence="4" id="KW-0010">Activator</keyword>
<dbReference type="Gene3D" id="2.40.50.90">
    <property type="match status" value="1"/>
</dbReference>
<proteinExistence type="predicted"/>
<dbReference type="InterPro" id="IPR004026">
    <property type="entry name" value="Ada_DNA_repair_Zn-bd"/>
</dbReference>
<accession>A0A8J6T3D6</accession>
<reference evidence="6 7" key="1">
    <citation type="submission" date="2020-08" db="EMBL/GenBank/DDBJ databases">
        <title>Bridging the membrane lipid divide: bacteria of the FCB group superphylum have the potential to synthesize archaeal ether lipids.</title>
        <authorList>
            <person name="Villanueva L."/>
            <person name="Von Meijenfeldt F.A.B."/>
            <person name="Westbye A.B."/>
            <person name="Yadav S."/>
            <person name="Hopmans E.C."/>
            <person name="Dutilh B.E."/>
            <person name="Sinninghe Damste J.S."/>
        </authorList>
    </citation>
    <scope>NUCLEOTIDE SEQUENCE [LARGE SCALE GENOMIC DNA]</scope>
    <source>
        <strain evidence="6">NIOZ-UU27</strain>
    </source>
</reference>
<dbReference type="InterPro" id="IPR035451">
    <property type="entry name" value="Ada-like_dom_sf"/>
</dbReference>